<reference evidence="2 3" key="1">
    <citation type="submission" date="2017-12" db="EMBL/GenBank/DDBJ databases">
        <title>Gene loss provides genomic basis for host adaptation in cereal stripe rust fungi.</title>
        <authorList>
            <person name="Xia C."/>
        </authorList>
    </citation>
    <scope>NUCLEOTIDE SEQUENCE [LARGE SCALE GENOMIC DNA]</scope>
    <source>
        <strain evidence="2 3">93TX-2</strain>
    </source>
</reference>
<dbReference type="VEuPathDB" id="FungiDB:PSHT_02573"/>
<evidence type="ECO:0000256" key="1">
    <source>
        <dbReference type="SAM" id="MobiDB-lite"/>
    </source>
</evidence>
<reference evidence="3" key="3">
    <citation type="journal article" date="2018" name="Mol. Plant Microbe Interact.">
        <title>Genome sequence resources for the wheat stripe rust pathogen (Puccinia striiformis f. sp. tritici) and the barley stripe rust pathogen (Puccinia striiformis f. sp. hordei).</title>
        <authorList>
            <person name="Xia C."/>
            <person name="Wang M."/>
            <person name="Yin C."/>
            <person name="Cornejo O.E."/>
            <person name="Hulbert S.H."/>
            <person name="Chen X."/>
        </authorList>
    </citation>
    <scope>NUCLEOTIDE SEQUENCE [LARGE SCALE GENOMIC DNA]</scope>
    <source>
        <strain evidence="3">93TX-2</strain>
    </source>
</reference>
<dbReference type="Proteomes" id="UP000238274">
    <property type="component" value="Unassembled WGS sequence"/>
</dbReference>
<evidence type="ECO:0000313" key="2">
    <source>
        <dbReference type="EMBL" id="POW21284.1"/>
    </source>
</evidence>
<reference evidence="3" key="2">
    <citation type="journal article" date="2018" name="BMC Genomics">
        <title>Genomic insights into host adaptation between the wheat stripe rust pathogen (Puccinia striiformis f. sp. tritici) and the barley stripe rust pathogen (Puccinia striiformis f. sp. hordei).</title>
        <authorList>
            <person name="Xia C."/>
            <person name="Wang M."/>
            <person name="Yin C."/>
            <person name="Cornejo O.E."/>
            <person name="Hulbert S.H."/>
            <person name="Chen X."/>
        </authorList>
    </citation>
    <scope>NUCLEOTIDE SEQUENCE [LARGE SCALE GENOMIC DNA]</scope>
    <source>
        <strain evidence="3">93TX-2</strain>
    </source>
</reference>
<dbReference type="AlphaFoldDB" id="A0A2S4WHP1"/>
<organism evidence="2 3">
    <name type="scientific">Puccinia striiformis</name>
    <dbReference type="NCBI Taxonomy" id="27350"/>
    <lineage>
        <taxon>Eukaryota</taxon>
        <taxon>Fungi</taxon>
        <taxon>Dikarya</taxon>
        <taxon>Basidiomycota</taxon>
        <taxon>Pucciniomycotina</taxon>
        <taxon>Pucciniomycetes</taxon>
        <taxon>Pucciniales</taxon>
        <taxon>Pucciniaceae</taxon>
        <taxon>Puccinia</taxon>
    </lineage>
</organism>
<proteinExistence type="predicted"/>
<evidence type="ECO:0000313" key="3">
    <source>
        <dbReference type="Proteomes" id="UP000238274"/>
    </source>
</evidence>
<sequence>MLLPSAGPSPRCSSGLEARAGFRLNLPPKLSYGPATEPAAVNQLRPISNHPKSTLPHSPYPLPNRAIHKNPVTDFDGQSLPEASPGLQSSPSSIDRSGNISPSNLDEIQASLQAIQSTFQISDDLIRRAQPLFEMTPESRSIAILLLALHNGMSPQPSMPHDAPSRPVQSIVETDYSTGFKTYVREHRILLREDIDCSGQRSARRLLASKAPHALIKAQIQQETETPRKKERNTTASINEIVTNDKKKPIYLSFLRVLGAVHIHIDPQCGPKGAKDRLAYLRFIVNLDRLKNKPTSFWDGIDNDLHNMRRKLTGYLSVWIQLVHDIDQRIWDGRFWISSLPYPNRTRSSLSN</sequence>
<feature type="compositionally biased region" description="Polar residues" evidence="1">
    <location>
        <begin position="86"/>
        <end position="103"/>
    </location>
</feature>
<feature type="region of interest" description="Disordered" evidence="1">
    <location>
        <begin position="46"/>
        <end position="103"/>
    </location>
</feature>
<dbReference type="VEuPathDB" id="FungiDB:PSTT_11950"/>
<accession>A0A2S4WHP1</accession>
<feature type="non-terminal residue" evidence="2">
    <location>
        <position position="352"/>
    </location>
</feature>
<keyword evidence="3" id="KW-1185">Reference proteome</keyword>
<gene>
    <name evidence="2" type="ORF">PSHT_02573</name>
</gene>
<protein>
    <submittedName>
        <fullName evidence="2">Uncharacterized protein</fullName>
    </submittedName>
</protein>
<comment type="caution">
    <text evidence="2">The sequence shown here is derived from an EMBL/GenBank/DDBJ whole genome shotgun (WGS) entry which is preliminary data.</text>
</comment>
<name>A0A2S4WHP1_9BASI</name>
<dbReference type="EMBL" id="PKSM01000022">
    <property type="protein sequence ID" value="POW21284.1"/>
    <property type="molecule type" value="Genomic_DNA"/>
</dbReference>